<evidence type="ECO:0000256" key="8">
    <source>
        <dbReference type="ARBA" id="ARBA00033408"/>
    </source>
</evidence>
<accession>A0ABU8MBT8</accession>
<comment type="caution">
    <text evidence="11">The sequence shown here is derived from an EMBL/GenBank/DDBJ whole genome shotgun (WGS) entry which is preliminary data.</text>
</comment>
<protein>
    <recommendedName>
        <fullName evidence="3">DNA repair protein RecN</fullName>
    </recommendedName>
    <alternativeName>
        <fullName evidence="8">Recombination protein N</fullName>
    </alternativeName>
</protein>
<feature type="region of interest" description="Disordered" evidence="9">
    <location>
        <begin position="72"/>
        <end position="93"/>
    </location>
</feature>
<keyword evidence="4" id="KW-0547">Nucleotide-binding</keyword>
<keyword evidence="5" id="KW-0227">DNA damage</keyword>
<feature type="compositionally biased region" description="Basic residues" evidence="9">
    <location>
        <begin position="633"/>
        <end position="642"/>
    </location>
</feature>
<comment type="function">
    <text evidence="1">May be involved in recombinational repair of damaged DNA.</text>
</comment>
<gene>
    <name evidence="11" type="primary">recN</name>
    <name evidence="11" type="ORF">WCD58_26930</name>
</gene>
<keyword evidence="7" id="KW-0234">DNA repair</keyword>
<proteinExistence type="inferred from homology"/>
<organism evidence="11 12">
    <name type="scientific">Actinomycetospora flava</name>
    <dbReference type="NCBI Taxonomy" id="3129232"/>
    <lineage>
        <taxon>Bacteria</taxon>
        <taxon>Bacillati</taxon>
        <taxon>Actinomycetota</taxon>
        <taxon>Actinomycetes</taxon>
        <taxon>Pseudonocardiales</taxon>
        <taxon>Pseudonocardiaceae</taxon>
        <taxon>Actinomycetospora</taxon>
    </lineage>
</organism>
<dbReference type="InterPro" id="IPR027417">
    <property type="entry name" value="P-loop_NTPase"/>
</dbReference>
<dbReference type="InterPro" id="IPR003395">
    <property type="entry name" value="RecF/RecN/SMC_N"/>
</dbReference>
<evidence type="ECO:0000256" key="6">
    <source>
        <dbReference type="ARBA" id="ARBA00022840"/>
    </source>
</evidence>
<feature type="region of interest" description="Disordered" evidence="9">
    <location>
        <begin position="604"/>
        <end position="642"/>
    </location>
</feature>
<evidence type="ECO:0000256" key="9">
    <source>
        <dbReference type="SAM" id="MobiDB-lite"/>
    </source>
</evidence>
<dbReference type="PANTHER" id="PTHR11059">
    <property type="entry name" value="DNA REPAIR PROTEIN RECN"/>
    <property type="match status" value="1"/>
</dbReference>
<evidence type="ECO:0000256" key="4">
    <source>
        <dbReference type="ARBA" id="ARBA00022741"/>
    </source>
</evidence>
<dbReference type="Proteomes" id="UP001369736">
    <property type="component" value="Unassembled WGS sequence"/>
</dbReference>
<dbReference type="RefSeq" id="WP_337706185.1">
    <property type="nucleotide sequence ID" value="NZ_JBBEGM010000013.1"/>
</dbReference>
<evidence type="ECO:0000313" key="11">
    <source>
        <dbReference type="EMBL" id="MEJ2864820.1"/>
    </source>
</evidence>
<evidence type="ECO:0000259" key="10">
    <source>
        <dbReference type="Pfam" id="PF02463"/>
    </source>
</evidence>
<reference evidence="11 12" key="1">
    <citation type="submission" date="2024-03" db="EMBL/GenBank/DDBJ databases">
        <title>Actinomycetospora sp. OC33-EN07, a novel actinomycete isolated from wild orchid (Aerides multiflora).</title>
        <authorList>
            <person name="Suriyachadkun C."/>
        </authorList>
    </citation>
    <scope>NUCLEOTIDE SEQUENCE [LARGE SCALE GENOMIC DNA]</scope>
    <source>
        <strain evidence="11 12">OC33-EN07</strain>
    </source>
</reference>
<dbReference type="Pfam" id="PF02463">
    <property type="entry name" value="SMC_N"/>
    <property type="match status" value="1"/>
</dbReference>
<evidence type="ECO:0000313" key="12">
    <source>
        <dbReference type="Proteomes" id="UP001369736"/>
    </source>
</evidence>
<evidence type="ECO:0000256" key="7">
    <source>
        <dbReference type="ARBA" id="ARBA00023204"/>
    </source>
</evidence>
<dbReference type="NCBIfam" id="TIGR00634">
    <property type="entry name" value="recN"/>
    <property type="match status" value="1"/>
</dbReference>
<dbReference type="CDD" id="cd03241">
    <property type="entry name" value="ABC_RecN"/>
    <property type="match status" value="1"/>
</dbReference>
<dbReference type="PANTHER" id="PTHR11059:SF0">
    <property type="entry name" value="DNA REPAIR PROTEIN RECN"/>
    <property type="match status" value="1"/>
</dbReference>
<dbReference type="InterPro" id="IPR004604">
    <property type="entry name" value="DNA_recomb/repair_RecN"/>
</dbReference>
<comment type="similarity">
    <text evidence="2">Belongs to the RecN family.</text>
</comment>
<evidence type="ECO:0000256" key="2">
    <source>
        <dbReference type="ARBA" id="ARBA00009441"/>
    </source>
</evidence>
<evidence type="ECO:0000256" key="3">
    <source>
        <dbReference type="ARBA" id="ARBA00021315"/>
    </source>
</evidence>
<dbReference type="EMBL" id="JBBEGM010000013">
    <property type="protein sequence ID" value="MEJ2864820.1"/>
    <property type="molecule type" value="Genomic_DNA"/>
</dbReference>
<evidence type="ECO:0000256" key="5">
    <source>
        <dbReference type="ARBA" id="ARBA00022763"/>
    </source>
</evidence>
<dbReference type="SUPFAM" id="SSF52540">
    <property type="entry name" value="P-loop containing nucleoside triphosphate hydrolases"/>
    <property type="match status" value="2"/>
</dbReference>
<feature type="compositionally biased region" description="Acidic residues" evidence="9">
    <location>
        <begin position="75"/>
        <end position="92"/>
    </location>
</feature>
<sequence length="642" mass="66023">MLAELRIQGLGVIEDATLDLHPGLTVVTGETGAGKTMVVTGLHLLGGGRADSSRVRRGATRAMVEGRFLLPSAEADAETDADTDDPPEAEDDAAPRSALRLAADAGAALDDDGSLIAARTVSADGRSRAHLGGRSVPMAVLGDVTDAALAVHGQHEALRLLRAAEQRAVLDRFAGAAVAEPLAAYRSTRTAWRRAVTELTRRREQAREMSREADMLRHGLTEIEAVDPRPGEDAELVAEARRLADADDLRATASAALAALAGPPDGAGEDPDAVGLLGEARRRLQGSSGSQDPALAGLDPRLAEAAALLGDAAAELTDYLERLEADPQRLEQVLERQAALKGLTRKYAADVDGVLAWADDAREKLTGLDTSDEALAALAAEAEQLAGEVAGHAAAVSAARREAAERFGAAVSAELDGLAMGSASVQLAVGVKEAAAGDAAGLDVDGRRVVAGPDGVDEVELLLTPHAGAPALPVHKGASGGELSRVMLAVEVVLAGADTTPTLVFDEVDAGVGGRAAVEVGRRLARLARTHQVVVVTHLAQVAAYADRHLVVDKGGLADAGDTDGVTRSAVRTLGDGDRTIELARMLAGTEETETGRAHAEELLAAAAADRTAGDDEAAAPTPITRGATTRRSGGRRSRRAG</sequence>
<dbReference type="Gene3D" id="3.40.50.300">
    <property type="entry name" value="P-loop containing nucleotide triphosphate hydrolases"/>
    <property type="match status" value="2"/>
</dbReference>
<name>A0ABU8MBT8_9PSEU</name>
<evidence type="ECO:0000256" key="1">
    <source>
        <dbReference type="ARBA" id="ARBA00003618"/>
    </source>
</evidence>
<keyword evidence="6" id="KW-0067">ATP-binding</keyword>
<feature type="domain" description="RecF/RecN/SMC N-terminal" evidence="10">
    <location>
        <begin position="2"/>
        <end position="552"/>
    </location>
</feature>
<keyword evidence="12" id="KW-1185">Reference proteome</keyword>